<dbReference type="SUPFAM" id="SSF52374">
    <property type="entry name" value="Nucleotidylyl transferase"/>
    <property type="match status" value="1"/>
</dbReference>
<gene>
    <name evidence="9 13" type="primary">argS</name>
    <name evidence="13" type="ORF">KJ970_08960</name>
</gene>
<keyword evidence="7 9" id="KW-0030">Aminoacyl-tRNA synthetase</keyword>
<dbReference type="InterPro" id="IPR005148">
    <property type="entry name" value="Arg-tRNA-synth_N"/>
</dbReference>
<dbReference type="Pfam" id="PF03485">
    <property type="entry name" value="Arg_tRNA_synt_N"/>
    <property type="match status" value="1"/>
</dbReference>
<comment type="catalytic activity">
    <reaction evidence="8 9">
        <text>tRNA(Arg) + L-arginine + ATP = L-arginyl-tRNA(Arg) + AMP + diphosphate</text>
        <dbReference type="Rhea" id="RHEA:20301"/>
        <dbReference type="Rhea" id="RHEA-COMP:9658"/>
        <dbReference type="Rhea" id="RHEA-COMP:9673"/>
        <dbReference type="ChEBI" id="CHEBI:30616"/>
        <dbReference type="ChEBI" id="CHEBI:32682"/>
        <dbReference type="ChEBI" id="CHEBI:33019"/>
        <dbReference type="ChEBI" id="CHEBI:78442"/>
        <dbReference type="ChEBI" id="CHEBI:78513"/>
        <dbReference type="ChEBI" id="CHEBI:456215"/>
        <dbReference type="EC" id="6.1.1.19"/>
    </reaction>
</comment>
<dbReference type="InterPro" id="IPR009080">
    <property type="entry name" value="tRNAsynth_Ia_anticodon-bd"/>
</dbReference>
<dbReference type="Gene3D" id="1.10.730.10">
    <property type="entry name" value="Isoleucyl-tRNA Synthetase, Domain 1"/>
    <property type="match status" value="1"/>
</dbReference>
<evidence type="ECO:0000256" key="4">
    <source>
        <dbReference type="ARBA" id="ARBA00022741"/>
    </source>
</evidence>
<evidence type="ECO:0000256" key="2">
    <source>
        <dbReference type="ARBA" id="ARBA00022490"/>
    </source>
</evidence>
<feature type="short sequence motif" description="'HIGH' region" evidence="9">
    <location>
        <begin position="155"/>
        <end position="165"/>
    </location>
</feature>
<dbReference type="Pfam" id="PF05746">
    <property type="entry name" value="DALR_1"/>
    <property type="match status" value="1"/>
</dbReference>
<evidence type="ECO:0000313" key="14">
    <source>
        <dbReference type="Proteomes" id="UP000777784"/>
    </source>
</evidence>
<dbReference type="GO" id="GO:0006420">
    <property type="term" value="P:arginyl-tRNA aminoacylation"/>
    <property type="evidence" value="ECO:0007669"/>
    <property type="project" value="UniProtKB-UniRule"/>
</dbReference>
<name>A0A948W6W3_UNCEI</name>
<dbReference type="EC" id="6.1.1.19" evidence="9"/>
<evidence type="ECO:0000256" key="5">
    <source>
        <dbReference type="ARBA" id="ARBA00022840"/>
    </source>
</evidence>
<dbReference type="PRINTS" id="PR01038">
    <property type="entry name" value="TRNASYNTHARG"/>
</dbReference>
<evidence type="ECO:0000256" key="8">
    <source>
        <dbReference type="ARBA" id="ARBA00049339"/>
    </source>
</evidence>
<evidence type="ECO:0000256" key="7">
    <source>
        <dbReference type="ARBA" id="ARBA00023146"/>
    </source>
</evidence>
<comment type="caution">
    <text evidence="13">The sequence shown here is derived from an EMBL/GenBank/DDBJ whole genome shotgun (WGS) entry which is preliminary data.</text>
</comment>
<proteinExistence type="inferred from homology"/>
<dbReference type="SMART" id="SM01016">
    <property type="entry name" value="Arg_tRNA_synt_N"/>
    <property type="match status" value="1"/>
</dbReference>
<keyword evidence="4 9" id="KW-0547">Nucleotide-binding</keyword>
<dbReference type="EMBL" id="JAHJDP010000042">
    <property type="protein sequence ID" value="MBU2691046.1"/>
    <property type="molecule type" value="Genomic_DNA"/>
</dbReference>
<evidence type="ECO:0000256" key="6">
    <source>
        <dbReference type="ARBA" id="ARBA00022917"/>
    </source>
</evidence>
<dbReference type="NCBIfam" id="TIGR00456">
    <property type="entry name" value="argS"/>
    <property type="match status" value="1"/>
</dbReference>
<dbReference type="Proteomes" id="UP000777784">
    <property type="component" value="Unassembled WGS sequence"/>
</dbReference>
<dbReference type="HAMAP" id="MF_00123">
    <property type="entry name" value="Arg_tRNA_synth"/>
    <property type="match status" value="1"/>
</dbReference>
<comment type="similarity">
    <text evidence="1 9 10">Belongs to the class-I aminoacyl-tRNA synthetase family.</text>
</comment>
<dbReference type="InterPro" id="IPR008909">
    <property type="entry name" value="DALR_anticod-bd"/>
</dbReference>
<dbReference type="GO" id="GO:0004814">
    <property type="term" value="F:arginine-tRNA ligase activity"/>
    <property type="evidence" value="ECO:0007669"/>
    <property type="project" value="UniProtKB-UniRule"/>
</dbReference>
<dbReference type="Gene3D" id="3.30.1360.70">
    <property type="entry name" value="Arginyl tRNA synthetase N-terminal domain"/>
    <property type="match status" value="1"/>
</dbReference>
<dbReference type="InterPro" id="IPR001412">
    <property type="entry name" value="aa-tRNA-synth_I_CS"/>
</dbReference>
<dbReference type="SUPFAM" id="SSF55190">
    <property type="entry name" value="Arginyl-tRNA synthetase (ArgRS), N-terminal 'additional' domain"/>
    <property type="match status" value="1"/>
</dbReference>
<dbReference type="InterPro" id="IPR035684">
    <property type="entry name" value="ArgRS_core"/>
</dbReference>
<dbReference type="Gene3D" id="3.40.50.620">
    <property type="entry name" value="HUPs"/>
    <property type="match status" value="1"/>
</dbReference>
<accession>A0A948W6W3</accession>
<dbReference type="SMART" id="SM00836">
    <property type="entry name" value="DALR_1"/>
    <property type="match status" value="1"/>
</dbReference>
<evidence type="ECO:0000313" key="13">
    <source>
        <dbReference type="EMBL" id="MBU2691046.1"/>
    </source>
</evidence>
<feature type="domain" description="Arginyl tRNA synthetase N-terminal" evidence="12">
    <location>
        <begin position="15"/>
        <end position="117"/>
    </location>
</feature>
<dbReference type="InterPro" id="IPR014729">
    <property type="entry name" value="Rossmann-like_a/b/a_fold"/>
</dbReference>
<dbReference type="PANTHER" id="PTHR11956:SF5">
    <property type="entry name" value="ARGININE--TRNA LIGASE, CYTOPLASMIC"/>
    <property type="match status" value="1"/>
</dbReference>
<reference evidence="13" key="1">
    <citation type="submission" date="2021-05" db="EMBL/GenBank/DDBJ databases">
        <title>Energy efficiency and biological interactions define the core microbiome of deep oligotrophic groundwater.</title>
        <authorList>
            <person name="Mehrshad M."/>
            <person name="Lopez-Fernandez M."/>
            <person name="Bell E."/>
            <person name="Bernier-Latmani R."/>
            <person name="Bertilsson S."/>
            <person name="Dopson M."/>
        </authorList>
    </citation>
    <scope>NUCLEOTIDE SEQUENCE</scope>
    <source>
        <strain evidence="13">Modern_marine.mb.64</strain>
    </source>
</reference>
<keyword evidence="2 9" id="KW-0963">Cytoplasm</keyword>
<evidence type="ECO:0000256" key="10">
    <source>
        <dbReference type="RuleBase" id="RU363038"/>
    </source>
</evidence>
<dbReference type="InterPro" id="IPR036695">
    <property type="entry name" value="Arg-tRNA-synth_N_sf"/>
</dbReference>
<dbReference type="GO" id="GO:0005737">
    <property type="term" value="C:cytoplasm"/>
    <property type="evidence" value="ECO:0007669"/>
    <property type="project" value="UniProtKB-SubCell"/>
</dbReference>
<dbReference type="PROSITE" id="PS00178">
    <property type="entry name" value="AA_TRNA_LIGASE_I"/>
    <property type="match status" value="1"/>
</dbReference>
<evidence type="ECO:0000256" key="1">
    <source>
        <dbReference type="ARBA" id="ARBA00005594"/>
    </source>
</evidence>
<evidence type="ECO:0000259" key="12">
    <source>
        <dbReference type="SMART" id="SM01016"/>
    </source>
</evidence>
<keyword evidence="3 9" id="KW-0436">Ligase</keyword>
<dbReference type="AlphaFoldDB" id="A0A948W6W3"/>
<feature type="domain" description="DALR anticodon binding" evidence="11">
    <location>
        <begin position="532"/>
        <end position="669"/>
    </location>
</feature>
<dbReference type="InterPro" id="IPR001278">
    <property type="entry name" value="Arg-tRNA-ligase"/>
</dbReference>
<dbReference type="PANTHER" id="PTHR11956">
    <property type="entry name" value="ARGINYL-TRNA SYNTHETASE"/>
    <property type="match status" value="1"/>
</dbReference>
<organism evidence="13 14">
    <name type="scientific">Eiseniibacteriota bacterium</name>
    <dbReference type="NCBI Taxonomy" id="2212470"/>
    <lineage>
        <taxon>Bacteria</taxon>
        <taxon>Candidatus Eiseniibacteriota</taxon>
    </lineage>
</organism>
<evidence type="ECO:0000256" key="9">
    <source>
        <dbReference type="HAMAP-Rule" id="MF_00123"/>
    </source>
</evidence>
<protein>
    <recommendedName>
        <fullName evidence="9">Arginine--tRNA ligase</fullName>
        <ecNumber evidence="9">6.1.1.19</ecNumber>
    </recommendedName>
    <alternativeName>
        <fullName evidence="9">Arginyl-tRNA synthetase</fullName>
        <shortName evidence="9">ArgRS</shortName>
    </alternativeName>
</protein>
<dbReference type="GO" id="GO:0005524">
    <property type="term" value="F:ATP binding"/>
    <property type="evidence" value="ECO:0007669"/>
    <property type="project" value="UniProtKB-UniRule"/>
</dbReference>
<comment type="subcellular location">
    <subcellularLocation>
        <location evidence="9">Cytoplasm</location>
    </subcellularLocation>
</comment>
<keyword evidence="6 9" id="KW-0648">Protein biosynthesis</keyword>
<sequence length="669" mass="74285">MSKIQKLSEPRHPVERFYQAIIAALLAPLALPSGWLESLDPPLEPVTPPKPEMGDLALPCFPLAKSLKRAPAEIAATIAAAHPTGIPADRMASLMGRPSAPGLTGIAAAGPYVNFKLDTGGLVSWLLPMILEGEAPYGAPLPPTGRKIVLEYSGPNTNKPLHLGHVRNNVLGMSLSNILAATGENVVRVNIVNDRGIHICKSMISYRRWGKGLTPQDEKIKPDHFVGNLYVLFDQKLKGERAEWEKNHQSSASAADEAADEWRSDAEAAEDEFLAQSSLMHEARECLRAWEAEDPETRRLWKRMNDWVYEGFRETYKRMGCTFENWYRESETYKLGKEVVDKGLEQGVFYRKSDGSVWARLESEGLDDKLLLRSDGTSIYITQDLGTAVKRYEDEQMDRSLYVVGSEQVHHFKTLFAILKILGYPWAGGCHHVRYGLINLPRGMGKLKSREGRRVDADTLLDQLRDMAVEKIESAIEEGKMDRSEVGDLLEAAERVGQAALKLYLLQVSADKNIVYDPDATLQFAGDTGPAIQYSHARIHGILRKGIAQGLVSEEDLDRESTNGFASIRVRGDAVNPALLTDPHERALLMQLMAYPAAIDLAARTLSPSPVANYLLELTKMFARFYHNCPVLKADTKELVLTRLQLCLATAGLLRRGLALLTVEAPERM</sequence>
<dbReference type="Pfam" id="PF00750">
    <property type="entry name" value="tRNA-synt_1d"/>
    <property type="match status" value="1"/>
</dbReference>
<comment type="subunit">
    <text evidence="9">Monomer.</text>
</comment>
<dbReference type="SUPFAM" id="SSF47323">
    <property type="entry name" value="Anticodon-binding domain of a subclass of class I aminoacyl-tRNA synthetases"/>
    <property type="match status" value="1"/>
</dbReference>
<evidence type="ECO:0000259" key="11">
    <source>
        <dbReference type="SMART" id="SM00836"/>
    </source>
</evidence>
<keyword evidence="5 9" id="KW-0067">ATP-binding</keyword>
<evidence type="ECO:0000256" key="3">
    <source>
        <dbReference type="ARBA" id="ARBA00022598"/>
    </source>
</evidence>